<evidence type="ECO:0000259" key="5">
    <source>
        <dbReference type="PROSITE" id="PS50931"/>
    </source>
</evidence>
<dbReference type="Pfam" id="PF03466">
    <property type="entry name" value="LysR_substrate"/>
    <property type="match status" value="1"/>
</dbReference>
<comment type="similarity">
    <text evidence="1">Belongs to the LysR transcriptional regulatory family.</text>
</comment>
<dbReference type="Gene3D" id="1.10.10.10">
    <property type="entry name" value="Winged helix-like DNA-binding domain superfamily/Winged helix DNA-binding domain"/>
    <property type="match status" value="1"/>
</dbReference>
<organism evidence="6 7">
    <name type="scientific">Pacificitalea manganoxidans</name>
    <dbReference type="NCBI Taxonomy" id="1411902"/>
    <lineage>
        <taxon>Bacteria</taxon>
        <taxon>Pseudomonadati</taxon>
        <taxon>Pseudomonadota</taxon>
        <taxon>Alphaproteobacteria</taxon>
        <taxon>Rhodobacterales</taxon>
        <taxon>Paracoccaceae</taxon>
        <taxon>Pacificitalea</taxon>
    </lineage>
</organism>
<keyword evidence="4" id="KW-0804">Transcription</keyword>
<dbReference type="PRINTS" id="PR00039">
    <property type="entry name" value="HTHLYSR"/>
</dbReference>
<dbReference type="Gene3D" id="3.40.190.10">
    <property type="entry name" value="Periplasmic binding protein-like II"/>
    <property type="match status" value="2"/>
</dbReference>
<keyword evidence="7" id="KW-1185">Reference proteome</keyword>
<dbReference type="InterPro" id="IPR036390">
    <property type="entry name" value="WH_DNA-bd_sf"/>
</dbReference>
<dbReference type="OrthoDB" id="9814165at2"/>
<dbReference type="KEGG" id="cmag:CBW24_12435"/>
<dbReference type="GO" id="GO:0019619">
    <property type="term" value="P:3,4-dihydroxybenzoate catabolic process"/>
    <property type="evidence" value="ECO:0007669"/>
    <property type="project" value="InterPro"/>
</dbReference>
<dbReference type="AlphaFoldDB" id="A0A291M3Q7"/>
<keyword evidence="3" id="KW-0238">DNA-binding</keyword>
<dbReference type="SUPFAM" id="SSF46785">
    <property type="entry name" value="Winged helix' DNA-binding domain"/>
    <property type="match status" value="1"/>
</dbReference>
<dbReference type="PANTHER" id="PTHR30419:SF8">
    <property type="entry name" value="NITROGEN ASSIMILATION TRANSCRIPTIONAL ACTIVATOR-RELATED"/>
    <property type="match status" value="1"/>
</dbReference>
<feature type="domain" description="HTH lysR-type" evidence="5">
    <location>
        <begin position="7"/>
        <end position="64"/>
    </location>
</feature>
<evidence type="ECO:0000313" key="7">
    <source>
        <dbReference type="Proteomes" id="UP000219050"/>
    </source>
</evidence>
<dbReference type="NCBIfam" id="TIGR02424">
    <property type="entry name" value="TF_pcaQ"/>
    <property type="match status" value="1"/>
</dbReference>
<dbReference type="Proteomes" id="UP000219050">
    <property type="component" value="Chromosome"/>
</dbReference>
<dbReference type="InterPro" id="IPR050950">
    <property type="entry name" value="HTH-type_LysR_regulators"/>
</dbReference>
<evidence type="ECO:0000256" key="4">
    <source>
        <dbReference type="ARBA" id="ARBA00023163"/>
    </source>
</evidence>
<name>A0A291M3Q7_9RHOB</name>
<dbReference type="EMBL" id="CP021404">
    <property type="protein sequence ID" value="ATI43448.1"/>
    <property type="molecule type" value="Genomic_DNA"/>
</dbReference>
<dbReference type="GO" id="GO:0005829">
    <property type="term" value="C:cytosol"/>
    <property type="evidence" value="ECO:0007669"/>
    <property type="project" value="TreeGrafter"/>
</dbReference>
<evidence type="ECO:0000256" key="1">
    <source>
        <dbReference type="ARBA" id="ARBA00009437"/>
    </source>
</evidence>
<evidence type="ECO:0000313" key="6">
    <source>
        <dbReference type="EMBL" id="ATI43448.1"/>
    </source>
</evidence>
<sequence length="313" mass="33706">MKVSDRLKLRHLEVFVEVARQKSVGRAGERLALTQPAVSRTLRELEQVLGKPLLEREGRGIRLSPFGEMFLGHAGASLAAARNGLEALTRIDRAERPLVRIGALPTVSGSVLPGAVARFRAAGRVGRLRISTGENEQLLDRLRAGNLDLVVGRLPPPERMVALSFEPLYREEVVVVVAAGHPLANRARITAEDIGAHPMLMPGPGSIIRPFAERLFVEHGLPIPPDAVETVSAGIGRGMTRDHGALWVISRGVVEDDLAAGRLVALPIDTRSTWGAVGLCLRTGRELSTEEAALVTALREVCADRQARLPPPA</sequence>
<dbReference type="PROSITE" id="PS50931">
    <property type="entry name" value="HTH_LYSR"/>
    <property type="match status" value="1"/>
</dbReference>
<proteinExistence type="inferred from homology"/>
<accession>A0A291M3Q7</accession>
<dbReference type="InterPro" id="IPR000847">
    <property type="entry name" value="LysR_HTH_N"/>
</dbReference>
<evidence type="ECO:0000256" key="2">
    <source>
        <dbReference type="ARBA" id="ARBA00023015"/>
    </source>
</evidence>
<dbReference type="Pfam" id="PF00126">
    <property type="entry name" value="HTH_1"/>
    <property type="match status" value="1"/>
</dbReference>
<dbReference type="FunFam" id="1.10.10.10:FF:000001">
    <property type="entry name" value="LysR family transcriptional regulator"/>
    <property type="match status" value="1"/>
</dbReference>
<dbReference type="InterPro" id="IPR012787">
    <property type="entry name" value="TF_PcaQ"/>
</dbReference>
<dbReference type="InterPro" id="IPR036388">
    <property type="entry name" value="WH-like_DNA-bd_sf"/>
</dbReference>
<dbReference type="SUPFAM" id="SSF53850">
    <property type="entry name" value="Periplasmic binding protein-like II"/>
    <property type="match status" value="1"/>
</dbReference>
<dbReference type="GO" id="GO:0003677">
    <property type="term" value="F:DNA binding"/>
    <property type="evidence" value="ECO:0007669"/>
    <property type="project" value="UniProtKB-KW"/>
</dbReference>
<gene>
    <name evidence="6" type="ORF">CBW24_12435</name>
</gene>
<keyword evidence="2" id="KW-0805">Transcription regulation</keyword>
<protein>
    <submittedName>
        <fullName evidence="6">Pca operon transcription factor PcaQ</fullName>
    </submittedName>
</protein>
<dbReference type="InterPro" id="IPR005119">
    <property type="entry name" value="LysR_subst-bd"/>
</dbReference>
<dbReference type="GO" id="GO:0003700">
    <property type="term" value="F:DNA-binding transcription factor activity"/>
    <property type="evidence" value="ECO:0007669"/>
    <property type="project" value="InterPro"/>
</dbReference>
<reference evidence="6 7" key="1">
    <citation type="submission" date="2017-05" db="EMBL/GenBank/DDBJ databases">
        <title>Comparative genomic and metabolic analysis of manganese-oxidizing mechanisms in Celeribater manganoxidans DY25T: its adaption to the environment of polymetallic nodule.</title>
        <authorList>
            <person name="Wang X."/>
        </authorList>
    </citation>
    <scope>NUCLEOTIDE SEQUENCE [LARGE SCALE GENOMIC DNA]</scope>
    <source>
        <strain evidence="6 7">DY25</strain>
    </source>
</reference>
<evidence type="ECO:0000256" key="3">
    <source>
        <dbReference type="ARBA" id="ARBA00023125"/>
    </source>
</evidence>
<dbReference type="GO" id="GO:0045893">
    <property type="term" value="P:positive regulation of DNA-templated transcription"/>
    <property type="evidence" value="ECO:0007669"/>
    <property type="project" value="InterPro"/>
</dbReference>
<dbReference type="PANTHER" id="PTHR30419">
    <property type="entry name" value="HTH-TYPE TRANSCRIPTIONAL REGULATOR YBHD"/>
    <property type="match status" value="1"/>
</dbReference>